<evidence type="ECO:0008006" key="4">
    <source>
        <dbReference type="Google" id="ProtNLM"/>
    </source>
</evidence>
<keyword evidence="3" id="KW-1185">Reference proteome</keyword>
<dbReference type="RefSeq" id="WP_100339857.1">
    <property type="nucleotide sequence ID" value="NZ_PGFJ01000001.1"/>
</dbReference>
<dbReference type="Proteomes" id="UP000242687">
    <property type="component" value="Unassembled WGS sequence"/>
</dbReference>
<sequence length="437" mass="48134">MNLHYKKFYLLLLITALFTACKKQSATPGPKPNDEVVYRGFEKVEHGLPVGEKTQATIGPTGGTLSTPNNTLQLTIPAGAIDDNIAFSVQEVKNTMAAGGIGKSYRLLPEDVQFKKDVEISMNISDTTGLVLATDWMYLAYQDKHGYWHCAKNSVFDPATYTMKAKTRHFSDWSLMQTFKIKNTGKDELDKGESAALQLEVVQPASNPDEPTIDDLLGPSITLDESNIAGWHLLFDGPAARIGTLSASGMKATFKAPTADDRLTQGGVYVDLKNLSIFKDPNRPTRGQSLRVSYNVFVELEQYAKLTLDNTGGITRSVKDISVQVAADGKSKLDFNMNGNLLNIELPNMNMGLKPYGDKQAFVTFLVYWGSYYEKYTSYYAPCGQSGYSHVAGGVELKPDRDGMIKGTFSGYLRHWINGECATVPIPVKATFRVKKP</sequence>
<protein>
    <recommendedName>
        <fullName evidence="4">ZU5 domain-containing protein</fullName>
    </recommendedName>
</protein>
<feature type="chain" id="PRO_5014187423" description="ZU5 domain-containing protein" evidence="1">
    <location>
        <begin position="26"/>
        <end position="437"/>
    </location>
</feature>
<dbReference type="Gene3D" id="2.60.220.30">
    <property type="match status" value="1"/>
</dbReference>
<evidence type="ECO:0000256" key="1">
    <source>
        <dbReference type="SAM" id="SignalP"/>
    </source>
</evidence>
<reference evidence="2 3" key="1">
    <citation type="submission" date="2017-11" db="EMBL/GenBank/DDBJ databases">
        <title>Genomic Encyclopedia of Archaeal and Bacterial Type Strains, Phase II (KMG-II): From Individual Species to Whole Genera.</title>
        <authorList>
            <person name="Goeker M."/>
        </authorList>
    </citation>
    <scope>NUCLEOTIDE SEQUENCE [LARGE SCALE GENOMIC DNA]</scope>
    <source>
        <strain evidence="2 3">DSM 28175</strain>
    </source>
</reference>
<accession>A0A2H9VS01</accession>
<dbReference type="AlphaFoldDB" id="A0A2H9VS01"/>
<organism evidence="2 3">
    <name type="scientific">Mucilaginibacter auburnensis</name>
    <dbReference type="NCBI Taxonomy" id="1457233"/>
    <lineage>
        <taxon>Bacteria</taxon>
        <taxon>Pseudomonadati</taxon>
        <taxon>Bacteroidota</taxon>
        <taxon>Sphingobacteriia</taxon>
        <taxon>Sphingobacteriales</taxon>
        <taxon>Sphingobacteriaceae</taxon>
        <taxon>Mucilaginibacter</taxon>
    </lineage>
</organism>
<comment type="caution">
    <text evidence="2">The sequence shown here is derived from an EMBL/GenBank/DDBJ whole genome shotgun (WGS) entry which is preliminary data.</text>
</comment>
<evidence type="ECO:0000313" key="3">
    <source>
        <dbReference type="Proteomes" id="UP000242687"/>
    </source>
</evidence>
<keyword evidence="1" id="KW-0732">Signal</keyword>
<dbReference type="PROSITE" id="PS51257">
    <property type="entry name" value="PROKAR_LIPOPROTEIN"/>
    <property type="match status" value="1"/>
</dbReference>
<gene>
    <name evidence="2" type="ORF">CLV57_0592</name>
</gene>
<feature type="signal peptide" evidence="1">
    <location>
        <begin position="1"/>
        <end position="25"/>
    </location>
</feature>
<dbReference type="OrthoDB" id="770607at2"/>
<evidence type="ECO:0000313" key="2">
    <source>
        <dbReference type="EMBL" id="PJJ83606.1"/>
    </source>
</evidence>
<dbReference type="EMBL" id="PGFJ01000001">
    <property type="protein sequence ID" value="PJJ83606.1"/>
    <property type="molecule type" value="Genomic_DNA"/>
</dbReference>
<proteinExistence type="predicted"/>
<name>A0A2H9VS01_9SPHI</name>